<dbReference type="Pfam" id="PF11208">
    <property type="entry name" value="DUF2992"/>
    <property type="match status" value="1"/>
</dbReference>
<organism evidence="2 3">
    <name type="scientific">Clostridium tetanomorphum</name>
    <dbReference type="NCBI Taxonomy" id="1553"/>
    <lineage>
        <taxon>Bacteria</taxon>
        <taxon>Bacillati</taxon>
        <taxon>Bacillota</taxon>
        <taxon>Clostridia</taxon>
        <taxon>Eubacteriales</taxon>
        <taxon>Clostridiaceae</taxon>
        <taxon>Clostridium</taxon>
    </lineage>
</organism>
<keyword evidence="3" id="KW-1185">Reference proteome</keyword>
<sequence length="138" mass="16553">MSTSIKLTVLFEDPFWIGIFERVYEDRYEVSRVVFGSEPKDYEIYDFIIKNFRKIVFSNLILSESNVKKKISPKRLQRKIKNEVKNNGIGTKAQIAIKLQQEENKIERKKKSKKMKEEEKIKKFQLKKQKKKEKQKGH</sequence>
<evidence type="ECO:0000313" key="2">
    <source>
        <dbReference type="EMBL" id="MBC2397550.1"/>
    </source>
</evidence>
<reference evidence="2 3" key="1">
    <citation type="submission" date="2020-04" db="EMBL/GenBank/DDBJ databases">
        <title>Genomic insights into acetone-butanol-ethanol (ABE) fermentation by sequencing solventogenic clostridia strains.</title>
        <authorList>
            <person name="Brown S."/>
        </authorList>
    </citation>
    <scope>NUCLEOTIDE SEQUENCE [LARGE SCALE GENOMIC DNA]</scope>
    <source>
        <strain evidence="2 3">DJ011</strain>
    </source>
</reference>
<proteinExistence type="predicted"/>
<gene>
    <name evidence="2" type="ORF">HGG79_07145</name>
</gene>
<dbReference type="RefSeq" id="WP_035148868.1">
    <property type="nucleotide sequence ID" value="NZ_JAAZWO010000006.1"/>
</dbReference>
<evidence type="ECO:0000313" key="3">
    <source>
        <dbReference type="Proteomes" id="UP000563151"/>
    </source>
</evidence>
<dbReference type="EMBL" id="JAAZWO010000006">
    <property type="protein sequence ID" value="MBC2397550.1"/>
    <property type="molecule type" value="Genomic_DNA"/>
</dbReference>
<comment type="caution">
    <text evidence="2">The sequence shown here is derived from an EMBL/GenBank/DDBJ whole genome shotgun (WGS) entry which is preliminary data.</text>
</comment>
<accession>A0A923EBV9</accession>
<dbReference type="InterPro" id="IPR016787">
    <property type="entry name" value="UCP021328"/>
</dbReference>
<name>A0A923EBV9_CLOTT</name>
<protein>
    <submittedName>
        <fullName evidence="2">YjdF family protein</fullName>
    </submittedName>
</protein>
<dbReference type="AlphaFoldDB" id="A0A923EBV9"/>
<feature type="compositionally biased region" description="Basic residues" evidence="1">
    <location>
        <begin position="123"/>
        <end position="138"/>
    </location>
</feature>
<feature type="region of interest" description="Disordered" evidence="1">
    <location>
        <begin position="105"/>
        <end position="138"/>
    </location>
</feature>
<evidence type="ECO:0000256" key="1">
    <source>
        <dbReference type="SAM" id="MobiDB-lite"/>
    </source>
</evidence>
<dbReference type="PIRSF" id="PIRSF021328">
    <property type="entry name" value="UCP021328"/>
    <property type="match status" value="1"/>
</dbReference>
<dbReference type="Proteomes" id="UP000563151">
    <property type="component" value="Unassembled WGS sequence"/>
</dbReference>